<evidence type="ECO:0000256" key="2">
    <source>
        <dbReference type="ARBA" id="ARBA00022801"/>
    </source>
</evidence>
<comment type="similarity">
    <text evidence="1">Belongs to the 4-hydroxybenzoyl-CoA thioesterase family.</text>
</comment>
<proteinExistence type="inferred from homology"/>
<dbReference type="PANTHER" id="PTHR31793:SF27">
    <property type="entry name" value="NOVEL THIOESTERASE SUPERFAMILY DOMAIN AND SAPOSIN A-TYPE DOMAIN CONTAINING PROTEIN (0610012H03RIK)"/>
    <property type="match status" value="1"/>
</dbReference>
<dbReference type="CDD" id="cd00586">
    <property type="entry name" value="4HBT"/>
    <property type="match status" value="1"/>
</dbReference>
<accession>A0ABV5JG42</accession>
<gene>
    <name evidence="3" type="ORF">ACFFUT_11650</name>
</gene>
<dbReference type="PANTHER" id="PTHR31793">
    <property type="entry name" value="4-HYDROXYBENZOYL-COA THIOESTERASE FAMILY MEMBER"/>
    <property type="match status" value="1"/>
</dbReference>
<dbReference type="Gene3D" id="3.10.129.10">
    <property type="entry name" value="Hotdog Thioesterase"/>
    <property type="match status" value="1"/>
</dbReference>
<sequence>MTLPYHTPLSPETLAAHGIPPEWRYALANKVQFFELDALNHVNNTVYLRWFESFRLSYVMDYGISDFGPMSPRLVVHSLSARFHKEMHLGDDYIVAGRTTSFRNTSFIMEYALFSNGLAATGDAVMVLLNREGDGRHPLTEAQKKALIERDGAKADAG</sequence>
<name>A0ABV5JG42_9RHOB</name>
<keyword evidence="2 3" id="KW-0378">Hydrolase</keyword>
<dbReference type="Pfam" id="PF13279">
    <property type="entry name" value="4HBT_2"/>
    <property type="match status" value="1"/>
</dbReference>
<comment type="caution">
    <text evidence="3">The sequence shown here is derived from an EMBL/GenBank/DDBJ whole genome shotgun (WGS) entry which is preliminary data.</text>
</comment>
<evidence type="ECO:0000313" key="3">
    <source>
        <dbReference type="EMBL" id="MFB9232438.1"/>
    </source>
</evidence>
<dbReference type="SUPFAM" id="SSF54637">
    <property type="entry name" value="Thioesterase/thiol ester dehydrase-isomerase"/>
    <property type="match status" value="1"/>
</dbReference>
<protein>
    <submittedName>
        <fullName evidence="3">Acyl-CoA thioesterase</fullName>
        <ecNumber evidence="3">3.1.2.-</ecNumber>
    </submittedName>
</protein>
<dbReference type="InterPro" id="IPR050563">
    <property type="entry name" value="4-hydroxybenzoyl-CoA_TE"/>
</dbReference>
<dbReference type="InterPro" id="IPR029069">
    <property type="entry name" value="HotDog_dom_sf"/>
</dbReference>
<evidence type="ECO:0000313" key="4">
    <source>
        <dbReference type="Proteomes" id="UP001589683"/>
    </source>
</evidence>
<reference evidence="3 4" key="1">
    <citation type="submission" date="2024-09" db="EMBL/GenBank/DDBJ databases">
        <authorList>
            <person name="Sun Q."/>
            <person name="Mori K."/>
        </authorList>
    </citation>
    <scope>NUCLEOTIDE SEQUENCE [LARGE SCALE GENOMIC DNA]</scope>
    <source>
        <strain evidence="3 4">CECT 8726</strain>
    </source>
</reference>
<evidence type="ECO:0000256" key="1">
    <source>
        <dbReference type="ARBA" id="ARBA00005953"/>
    </source>
</evidence>
<dbReference type="RefSeq" id="WP_213887927.1">
    <property type="nucleotide sequence ID" value="NZ_JAGFNU010000002.1"/>
</dbReference>
<organism evidence="3 4">
    <name type="scientific">Pseudohalocynthiibacter aestuariivivens</name>
    <dbReference type="NCBI Taxonomy" id="1591409"/>
    <lineage>
        <taxon>Bacteria</taxon>
        <taxon>Pseudomonadati</taxon>
        <taxon>Pseudomonadota</taxon>
        <taxon>Alphaproteobacteria</taxon>
        <taxon>Rhodobacterales</taxon>
        <taxon>Paracoccaceae</taxon>
        <taxon>Pseudohalocynthiibacter</taxon>
    </lineage>
</organism>
<dbReference type="EMBL" id="JBHMEA010000039">
    <property type="protein sequence ID" value="MFB9232438.1"/>
    <property type="molecule type" value="Genomic_DNA"/>
</dbReference>
<dbReference type="EC" id="3.1.2.-" evidence="3"/>
<keyword evidence="4" id="KW-1185">Reference proteome</keyword>
<dbReference type="GO" id="GO:0016787">
    <property type="term" value="F:hydrolase activity"/>
    <property type="evidence" value="ECO:0007669"/>
    <property type="project" value="UniProtKB-KW"/>
</dbReference>
<dbReference type="Proteomes" id="UP001589683">
    <property type="component" value="Unassembled WGS sequence"/>
</dbReference>